<dbReference type="EMBL" id="JQFK01001251">
    <property type="protein sequence ID" value="KGK34820.1"/>
    <property type="molecule type" value="Genomic_DNA"/>
</dbReference>
<gene>
    <name evidence="1" type="ORF">JL09_g6031</name>
</gene>
<name>A0A099NQL4_PICKU</name>
<organism evidence="1 2">
    <name type="scientific">Pichia kudriavzevii</name>
    <name type="common">Yeast</name>
    <name type="synonym">Issatchenkia orientalis</name>
    <dbReference type="NCBI Taxonomy" id="4909"/>
    <lineage>
        <taxon>Eukaryota</taxon>
        <taxon>Fungi</taxon>
        <taxon>Dikarya</taxon>
        <taxon>Ascomycota</taxon>
        <taxon>Saccharomycotina</taxon>
        <taxon>Pichiomycetes</taxon>
        <taxon>Pichiales</taxon>
        <taxon>Pichiaceae</taxon>
        <taxon>Pichia</taxon>
    </lineage>
</organism>
<comment type="caution">
    <text evidence="1">The sequence shown here is derived from an EMBL/GenBank/DDBJ whole genome shotgun (WGS) entry which is preliminary data.</text>
</comment>
<evidence type="ECO:0000313" key="2">
    <source>
        <dbReference type="Proteomes" id="UP000029867"/>
    </source>
</evidence>
<reference evidence="2" key="1">
    <citation type="journal article" date="2014" name="Microb. Cell Fact.">
        <title>Exploiting Issatchenkia orientalis SD108 for succinic acid production.</title>
        <authorList>
            <person name="Xiao H."/>
            <person name="Shao Z."/>
            <person name="Jiang Y."/>
            <person name="Dole S."/>
            <person name="Zhao H."/>
        </authorList>
    </citation>
    <scope>NUCLEOTIDE SEQUENCE [LARGE SCALE GENOMIC DNA]</scope>
    <source>
        <strain evidence="2">SD108</strain>
    </source>
</reference>
<evidence type="ECO:0000313" key="1">
    <source>
        <dbReference type="EMBL" id="KGK34820.1"/>
    </source>
</evidence>
<dbReference type="HOGENOM" id="CLU_3351239_0_0_1"/>
<proteinExistence type="predicted"/>
<accession>A0A099NQL4</accession>
<sequence length="37" mass="4238">MFSRNICKTIKVSTQQVRAKSTALNPQLERITFEAVQ</sequence>
<dbReference type="AlphaFoldDB" id="A0A099NQL4"/>
<protein>
    <submittedName>
        <fullName evidence="1">Uncharacterized protein</fullName>
    </submittedName>
</protein>
<dbReference type="Proteomes" id="UP000029867">
    <property type="component" value="Unassembled WGS sequence"/>
</dbReference>